<evidence type="ECO:0000256" key="6">
    <source>
        <dbReference type="ARBA" id="ARBA00023054"/>
    </source>
</evidence>
<evidence type="ECO:0000256" key="1">
    <source>
        <dbReference type="ARBA" id="ARBA00004123"/>
    </source>
</evidence>
<dbReference type="InterPro" id="IPR045261">
    <property type="entry name" value="MORC_ATPase"/>
</dbReference>
<protein>
    <submittedName>
        <fullName evidence="12">MORC family CW-type zinc finger protein 3</fullName>
    </submittedName>
</protein>
<keyword evidence="6" id="KW-0175">Coiled coil</keyword>
<dbReference type="EMBL" id="SWLB01000011">
    <property type="protein sequence ID" value="KAF3332831.1"/>
    <property type="molecule type" value="Genomic_DNA"/>
</dbReference>
<dbReference type="AlphaFoldDB" id="A0A833VBR7"/>
<evidence type="ECO:0000256" key="9">
    <source>
        <dbReference type="ARBA" id="ARBA00023242"/>
    </source>
</evidence>
<evidence type="ECO:0000256" key="8">
    <source>
        <dbReference type="ARBA" id="ARBA00023204"/>
    </source>
</evidence>
<dbReference type="InterPro" id="IPR036890">
    <property type="entry name" value="HATPase_C_sf"/>
</dbReference>
<dbReference type="PANTHER" id="PTHR23336:SF44">
    <property type="entry name" value="PROTEIN MICRORCHIDIA 6"/>
    <property type="match status" value="1"/>
</dbReference>
<feature type="domain" description="Morc S5" evidence="11">
    <location>
        <begin position="397"/>
        <end position="535"/>
    </location>
</feature>
<dbReference type="Gene3D" id="3.30.565.10">
    <property type="entry name" value="Histidine kinase-like ATPase, C-terminal domain"/>
    <property type="match status" value="1"/>
</dbReference>
<name>A0A833VBR7_9POAL</name>
<dbReference type="PANTHER" id="PTHR23336">
    <property type="entry name" value="ZINC FINGER CW-TYPE COILED-COIL DOMAIN PROTEIN 3"/>
    <property type="match status" value="1"/>
</dbReference>
<reference evidence="12" key="1">
    <citation type="submission" date="2020-01" db="EMBL/GenBank/DDBJ databases">
        <title>Genome sequence of Kobresia littledalei, the first chromosome-level genome in the family Cyperaceae.</title>
        <authorList>
            <person name="Qu G."/>
        </authorList>
    </citation>
    <scope>NUCLEOTIDE SEQUENCE</scope>
    <source>
        <strain evidence="12">C.B.Clarke</strain>
        <tissue evidence="12">Leaf</tissue>
    </source>
</reference>
<comment type="caution">
    <text evidence="12">The sequence shown here is derived from an EMBL/GenBank/DDBJ whole genome shotgun (WGS) entry which is preliminary data.</text>
</comment>
<keyword evidence="5" id="KW-0227">DNA damage</keyword>
<dbReference type="GO" id="GO:0031349">
    <property type="term" value="P:positive regulation of defense response"/>
    <property type="evidence" value="ECO:0007669"/>
    <property type="project" value="UniProtKB-ARBA"/>
</dbReference>
<evidence type="ECO:0000256" key="3">
    <source>
        <dbReference type="ARBA" id="ARBA00022722"/>
    </source>
</evidence>
<evidence type="ECO:0000259" key="11">
    <source>
        <dbReference type="Pfam" id="PF17942"/>
    </source>
</evidence>
<dbReference type="OrthoDB" id="757982at2759"/>
<evidence type="ECO:0000256" key="10">
    <source>
        <dbReference type="SAM" id="MobiDB-lite"/>
    </source>
</evidence>
<keyword evidence="7" id="KW-0943">RNA-mediated gene silencing</keyword>
<dbReference type="Pfam" id="PF13589">
    <property type="entry name" value="HATPase_c_3"/>
    <property type="match status" value="1"/>
</dbReference>
<feature type="region of interest" description="Disordered" evidence="10">
    <location>
        <begin position="95"/>
        <end position="120"/>
    </location>
</feature>
<dbReference type="InterPro" id="IPR041006">
    <property type="entry name" value="Morc_S5"/>
</dbReference>
<evidence type="ECO:0000256" key="5">
    <source>
        <dbReference type="ARBA" id="ARBA00022763"/>
    </source>
</evidence>
<feature type="compositionally biased region" description="Polar residues" evidence="10">
    <location>
        <begin position="555"/>
        <end position="564"/>
    </location>
</feature>
<dbReference type="Proteomes" id="UP000623129">
    <property type="component" value="Unassembled WGS sequence"/>
</dbReference>
<keyword evidence="8" id="KW-0234">DNA repair</keyword>
<dbReference type="GO" id="GO:0016887">
    <property type="term" value="F:ATP hydrolysis activity"/>
    <property type="evidence" value="ECO:0007669"/>
    <property type="project" value="InterPro"/>
</dbReference>
<dbReference type="GO" id="GO:0006281">
    <property type="term" value="P:DNA repair"/>
    <property type="evidence" value="ECO:0007669"/>
    <property type="project" value="UniProtKB-KW"/>
</dbReference>
<dbReference type="Pfam" id="PF17942">
    <property type="entry name" value="Morc6_S5"/>
    <property type="match status" value="1"/>
</dbReference>
<keyword evidence="4" id="KW-0255">Endonuclease</keyword>
<comment type="subcellular location">
    <subcellularLocation>
        <location evidence="1">Nucleus</location>
    </subcellularLocation>
</comment>
<evidence type="ECO:0000313" key="12">
    <source>
        <dbReference type="EMBL" id="KAF3332831.1"/>
    </source>
</evidence>
<accession>A0A833VBR7</accession>
<proteinExistence type="inferred from homology"/>
<keyword evidence="3" id="KW-0540">Nuclease</keyword>
<organism evidence="12 13">
    <name type="scientific">Carex littledalei</name>
    <dbReference type="NCBI Taxonomy" id="544730"/>
    <lineage>
        <taxon>Eukaryota</taxon>
        <taxon>Viridiplantae</taxon>
        <taxon>Streptophyta</taxon>
        <taxon>Embryophyta</taxon>
        <taxon>Tracheophyta</taxon>
        <taxon>Spermatophyta</taxon>
        <taxon>Magnoliopsida</taxon>
        <taxon>Liliopsida</taxon>
        <taxon>Poales</taxon>
        <taxon>Cyperaceae</taxon>
        <taxon>Cyperoideae</taxon>
        <taxon>Cariceae</taxon>
        <taxon>Carex</taxon>
        <taxon>Carex subgen. Euthyceras</taxon>
    </lineage>
</organism>
<keyword evidence="4" id="KW-0378">Hydrolase</keyword>
<dbReference type="GO" id="GO:0005634">
    <property type="term" value="C:nucleus"/>
    <property type="evidence" value="ECO:0007669"/>
    <property type="project" value="UniProtKB-SubCell"/>
</dbReference>
<feature type="region of interest" description="Disordered" evidence="10">
    <location>
        <begin position="555"/>
        <end position="597"/>
    </location>
</feature>
<keyword evidence="13" id="KW-1185">Reference proteome</keyword>
<evidence type="ECO:0000256" key="2">
    <source>
        <dbReference type="ARBA" id="ARBA00007845"/>
    </source>
</evidence>
<sequence length="724" mass="80406">MEFVQLIDHIAPQFNPASTGCEIANILPMSGEIAGIAPGFIVGSGEIHHFQEPGLHHLPAIRHCHLSASEPCHSSASGPYHSSLGGPCHSSASVPCHSSSSGPHHPSARGPSRPSASEPETLCRQFWKAGDYTPSLNYSAPLPAGGQNRMRIHPKFLHSNATSHKWAFGGQPHFLFSFFSNVVNGATSVKVDNIINPKDGSCCLLIQDDGGGMGPDTLRQCMGFGYSNKCSGFSIGQYGNGFKTSTMRLGADVIVFTRSLKERGLTQSVGLLSYTLLRNFGCEDIIVPTVDYVFEATRGRFERLCGSDEKFYSNLSILLSWSPFGTELELQKQFDEIGAHGTRIIVFNLWRNDAGEMELDIKSNNQDILISGSPRAETTNNAVKLLNQMHTANQYRYSLRVYASILYLHLPMGFRIVICGRDVDHHYLINDLEHRQCIAYRPKVGCGFEAEVTTVIGFLKGAPNVNVHGFCIYHKNRLILPFMPVVHSTNGKCRGVAGVLEANFIKPTHDKQDFEKSALFQKLEIRLRDMAKEYWDLFRHLVGYKSGKNISSKRATCNMPSSTNGEHEAVLTSLSRGPRENSEQSLHGHGLREPLNNRFPSTGINDFSHLFEPVFFGKRNEMRAVDASEASRVKRRAILSTDLERTSHAAHATQGMEEKQREHLRCLASENKKLSSQCSEYEASEKELSLKAQLLTLELQNAQQVYGDLLSQLALFNHVNIQRF</sequence>
<evidence type="ECO:0000256" key="4">
    <source>
        <dbReference type="ARBA" id="ARBA00022759"/>
    </source>
</evidence>
<gene>
    <name evidence="12" type="ORF">FCM35_KLT02408</name>
</gene>
<dbReference type="GO" id="GO:0004519">
    <property type="term" value="F:endonuclease activity"/>
    <property type="evidence" value="ECO:0007669"/>
    <property type="project" value="UniProtKB-KW"/>
</dbReference>
<keyword evidence="9" id="KW-0539">Nucleus</keyword>
<evidence type="ECO:0000256" key="7">
    <source>
        <dbReference type="ARBA" id="ARBA00023158"/>
    </source>
</evidence>
<dbReference type="SUPFAM" id="SSF55874">
    <property type="entry name" value="ATPase domain of HSP90 chaperone/DNA topoisomerase II/histidine kinase"/>
    <property type="match status" value="1"/>
</dbReference>
<comment type="similarity">
    <text evidence="2">Belongs to the MORC ATPase protein family.</text>
</comment>
<evidence type="ECO:0000313" key="13">
    <source>
        <dbReference type="Proteomes" id="UP000623129"/>
    </source>
</evidence>
<dbReference type="GO" id="GO:0031047">
    <property type="term" value="P:regulatory ncRNA-mediated gene silencing"/>
    <property type="evidence" value="ECO:0007669"/>
    <property type="project" value="UniProtKB-KW"/>
</dbReference>